<organism evidence="11 12">
    <name type="scientific">Nitratireductor mangrovi</name>
    <dbReference type="NCBI Taxonomy" id="2599600"/>
    <lineage>
        <taxon>Bacteria</taxon>
        <taxon>Pseudomonadati</taxon>
        <taxon>Pseudomonadota</taxon>
        <taxon>Alphaproteobacteria</taxon>
        <taxon>Hyphomicrobiales</taxon>
        <taxon>Phyllobacteriaceae</taxon>
        <taxon>Nitratireductor</taxon>
    </lineage>
</organism>
<evidence type="ECO:0000256" key="3">
    <source>
        <dbReference type="ARBA" id="ARBA00022741"/>
    </source>
</evidence>
<dbReference type="PROSITE" id="PS50979">
    <property type="entry name" value="BC"/>
    <property type="match status" value="1"/>
</dbReference>
<dbReference type="FunFam" id="2.40.50.100:FF:000003">
    <property type="entry name" value="Acetyl-CoA carboxylase biotin carboxyl carrier protein"/>
    <property type="match status" value="1"/>
</dbReference>
<dbReference type="Pfam" id="PF00364">
    <property type="entry name" value="Biotin_lipoyl"/>
    <property type="match status" value="1"/>
</dbReference>
<dbReference type="InterPro" id="IPR011764">
    <property type="entry name" value="Biotin_carboxylation_dom"/>
</dbReference>
<dbReference type="InterPro" id="IPR016185">
    <property type="entry name" value="PreATP-grasp_dom_sf"/>
</dbReference>
<dbReference type="InterPro" id="IPR011053">
    <property type="entry name" value="Single_hybrid_motif"/>
</dbReference>
<accession>A0A5B8L483</accession>
<keyword evidence="12" id="KW-1185">Reference proteome</keyword>
<dbReference type="Gene3D" id="3.30.470.20">
    <property type="entry name" value="ATP-grasp fold, B domain"/>
    <property type="match status" value="1"/>
</dbReference>
<dbReference type="Gene3D" id="2.40.50.100">
    <property type="match status" value="1"/>
</dbReference>
<dbReference type="CDD" id="cd06850">
    <property type="entry name" value="biotinyl_domain"/>
    <property type="match status" value="1"/>
</dbReference>
<dbReference type="Pfam" id="PF02785">
    <property type="entry name" value="Biotin_carb_C"/>
    <property type="match status" value="1"/>
</dbReference>
<dbReference type="OrthoDB" id="9763189at2"/>
<dbReference type="KEGG" id="niy:FQ775_21490"/>
<dbReference type="GO" id="GO:0005524">
    <property type="term" value="F:ATP binding"/>
    <property type="evidence" value="ECO:0007669"/>
    <property type="project" value="UniProtKB-UniRule"/>
</dbReference>
<dbReference type="InterPro" id="IPR001882">
    <property type="entry name" value="Biotin_BS"/>
</dbReference>
<dbReference type="Proteomes" id="UP000321389">
    <property type="component" value="Chromosome"/>
</dbReference>
<keyword evidence="4 7" id="KW-0067">ATP-binding</keyword>
<feature type="domain" description="ATP-grasp" evidence="9">
    <location>
        <begin position="120"/>
        <end position="317"/>
    </location>
</feature>
<dbReference type="SUPFAM" id="SSF56059">
    <property type="entry name" value="Glutathione synthetase ATP-binding domain-like"/>
    <property type="match status" value="1"/>
</dbReference>
<dbReference type="GO" id="GO:0046872">
    <property type="term" value="F:metal ion binding"/>
    <property type="evidence" value="ECO:0007669"/>
    <property type="project" value="InterPro"/>
</dbReference>
<evidence type="ECO:0000256" key="6">
    <source>
        <dbReference type="ARBA" id="ARBA00023267"/>
    </source>
</evidence>
<protein>
    <submittedName>
        <fullName evidence="11">ATP-grasp domain-containing protein</fullName>
    </submittedName>
</protein>
<dbReference type="PANTHER" id="PTHR18866">
    <property type="entry name" value="CARBOXYLASE:PYRUVATE/ACETYL-COA/PROPIONYL-COA CARBOXYLASE"/>
    <property type="match status" value="1"/>
</dbReference>
<comment type="cofactor">
    <cofactor evidence="1">
        <name>biotin</name>
        <dbReference type="ChEBI" id="CHEBI:57586"/>
    </cofactor>
</comment>
<dbReference type="FunFam" id="3.30.470.20:FF:000028">
    <property type="entry name" value="Methylcrotonoyl-CoA carboxylase subunit alpha, mitochondrial"/>
    <property type="match status" value="1"/>
</dbReference>
<dbReference type="PROSITE" id="PS00188">
    <property type="entry name" value="BIOTIN"/>
    <property type="match status" value="1"/>
</dbReference>
<dbReference type="InterPro" id="IPR000089">
    <property type="entry name" value="Biotin_lipoyl"/>
</dbReference>
<dbReference type="SMART" id="SM00878">
    <property type="entry name" value="Biotin_carb_C"/>
    <property type="match status" value="1"/>
</dbReference>
<dbReference type="RefSeq" id="WP_146301370.1">
    <property type="nucleotide sequence ID" value="NZ_CP042301.2"/>
</dbReference>
<keyword evidence="2" id="KW-0436">Ligase</keyword>
<evidence type="ECO:0000256" key="5">
    <source>
        <dbReference type="ARBA" id="ARBA00022946"/>
    </source>
</evidence>
<dbReference type="PROSITE" id="PS50968">
    <property type="entry name" value="BIOTINYL_LIPOYL"/>
    <property type="match status" value="1"/>
</dbReference>
<dbReference type="SUPFAM" id="SSF51246">
    <property type="entry name" value="Rudiment single hybrid motif"/>
    <property type="match status" value="1"/>
</dbReference>
<dbReference type="PROSITE" id="PS50975">
    <property type="entry name" value="ATP_GRASP"/>
    <property type="match status" value="1"/>
</dbReference>
<evidence type="ECO:0000259" key="9">
    <source>
        <dbReference type="PROSITE" id="PS50975"/>
    </source>
</evidence>
<dbReference type="InterPro" id="IPR011054">
    <property type="entry name" value="Rudment_hybrid_motif"/>
</dbReference>
<evidence type="ECO:0000256" key="4">
    <source>
        <dbReference type="ARBA" id="ARBA00022840"/>
    </source>
</evidence>
<dbReference type="InterPro" id="IPR005482">
    <property type="entry name" value="Biotin_COase_C"/>
</dbReference>
<dbReference type="Pfam" id="PF00289">
    <property type="entry name" value="Biotin_carb_N"/>
    <property type="match status" value="1"/>
</dbReference>
<sequence length="650" mass="69362">MITKLLIANRGEIACRIIRTARAMGIATVAVHSDADADALHARQADESVRIGGPQASESYLDGDAIIAAAKDSGAQAVHPGYGFLSENADFAEACEAAGLIFVGPPAEAIRAMGDKARAKAIMLEAAVPVVPGYDGENQDPGRLVSEAETIGFPLLIKAVAGGGGRGMRRVDRAEDFSDALESAVREARSAFGDGRVLIEKLITDARHIEIQVFADAHGNCVHMGERDCSAQRRHQKIIEEAPSPFVDAAMGASMAVDAVAAAKAVGYVGAGTVEFIIGADRQHHFLEMNTRLQVEHPVTELVTGLDLVEWQLRVAMGERLPLEEEEIDFSGHAIEARVYAEDPGDGFSPQTGPVLLWKPALRAGEAGVRIDSGVEEGDSVTPYYDPMVAKVVAHGRDRDEAVARLVKGLRERPLFGLRTNRGFLIDLLTSREFLDASVTTAFVDRWVAEGYAARLTEAEDWHFGVAACVLAMRGGGDWFRSTGVASCPILLASGGTTSDAVVEIERGNISAVEVGEVNVELSDLAITLDQVRFSLAGTRRYATYLAWERDLWLDFDGRTFVFHEPDPLAKQADAADPARIVSPVAGLLRAISVAAGDRVEAGQKVAVVEAMKMETTLAARAAGTVRAVHCATGDQVRVGDLVAELEPQA</sequence>
<keyword evidence="6" id="KW-0092">Biotin</keyword>
<evidence type="ECO:0000259" key="10">
    <source>
        <dbReference type="PROSITE" id="PS50979"/>
    </source>
</evidence>
<dbReference type="EMBL" id="CP042301">
    <property type="protein sequence ID" value="QDZ02735.1"/>
    <property type="molecule type" value="Genomic_DNA"/>
</dbReference>
<evidence type="ECO:0000256" key="1">
    <source>
        <dbReference type="ARBA" id="ARBA00001953"/>
    </source>
</evidence>
<dbReference type="FunFam" id="3.30.1490.20:FF:000003">
    <property type="entry name" value="acetyl-CoA carboxylase isoform X1"/>
    <property type="match status" value="1"/>
</dbReference>
<name>A0A5B8L483_9HYPH</name>
<evidence type="ECO:0000313" key="12">
    <source>
        <dbReference type="Proteomes" id="UP000321389"/>
    </source>
</evidence>
<feature type="domain" description="Lipoyl-binding" evidence="8">
    <location>
        <begin position="572"/>
        <end position="647"/>
    </location>
</feature>
<evidence type="ECO:0000313" key="11">
    <source>
        <dbReference type="EMBL" id="QDZ02735.1"/>
    </source>
</evidence>
<dbReference type="InterPro" id="IPR005479">
    <property type="entry name" value="CPAse_ATP-bd"/>
</dbReference>
<evidence type="ECO:0000256" key="7">
    <source>
        <dbReference type="PROSITE-ProRule" id="PRU00409"/>
    </source>
</evidence>
<dbReference type="GO" id="GO:0016874">
    <property type="term" value="F:ligase activity"/>
    <property type="evidence" value="ECO:0007669"/>
    <property type="project" value="UniProtKB-KW"/>
</dbReference>
<proteinExistence type="predicted"/>
<dbReference type="PROSITE" id="PS00867">
    <property type="entry name" value="CPSASE_2"/>
    <property type="match status" value="1"/>
</dbReference>
<dbReference type="Pfam" id="PF02786">
    <property type="entry name" value="CPSase_L_D2"/>
    <property type="match status" value="1"/>
</dbReference>
<keyword evidence="5" id="KW-0809">Transit peptide</keyword>
<dbReference type="InterPro" id="IPR005481">
    <property type="entry name" value="BC-like_N"/>
</dbReference>
<evidence type="ECO:0000259" key="8">
    <source>
        <dbReference type="PROSITE" id="PS50968"/>
    </source>
</evidence>
<dbReference type="SUPFAM" id="SSF51230">
    <property type="entry name" value="Single hybrid motif"/>
    <property type="match status" value="1"/>
</dbReference>
<dbReference type="InterPro" id="IPR050856">
    <property type="entry name" value="Biotin_carboxylase_complex"/>
</dbReference>
<reference evidence="11" key="1">
    <citation type="submission" date="2020-04" db="EMBL/GenBank/DDBJ databases">
        <title>Nitratireductor sp. nov. isolated from mangrove soil.</title>
        <authorList>
            <person name="Ye Y."/>
        </authorList>
    </citation>
    <scope>NUCLEOTIDE SEQUENCE</scope>
    <source>
        <strain evidence="11">SY7</strain>
    </source>
</reference>
<dbReference type="FunFam" id="3.40.50.20:FF:000010">
    <property type="entry name" value="Propionyl-CoA carboxylase subunit alpha"/>
    <property type="match status" value="1"/>
</dbReference>
<dbReference type="SUPFAM" id="SSF52440">
    <property type="entry name" value="PreATP-grasp domain"/>
    <property type="match status" value="1"/>
</dbReference>
<dbReference type="PANTHER" id="PTHR18866:SF33">
    <property type="entry name" value="METHYLCROTONOYL-COA CARBOXYLASE SUBUNIT ALPHA, MITOCHONDRIAL-RELATED"/>
    <property type="match status" value="1"/>
</dbReference>
<feature type="domain" description="Biotin carboxylation" evidence="10">
    <location>
        <begin position="1"/>
        <end position="449"/>
    </location>
</feature>
<keyword evidence="3 7" id="KW-0547">Nucleotide-binding</keyword>
<evidence type="ECO:0000256" key="2">
    <source>
        <dbReference type="ARBA" id="ARBA00022598"/>
    </source>
</evidence>
<dbReference type="InterPro" id="IPR011761">
    <property type="entry name" value="ATP-grasp"/>
</dbReference>
<dbReference type="AlphaFoldDB" id="A0A5B8L483"/>
<gene>
    <name evidence="11" type="ORF">FQ775_21490</name>
</gene>